<keyword evidence="3" id="KW-1185">Reference proteome</keyword>
<comment type="caution">
    <text evidence="2">The sequence shown here is derived from an EMBL/GenBank/DDBJ whole genome shotgun (WGS) entry which is preliminary data.</text>
</comment>
<dbReference type="Proteomes" id="UP000557566">
    <property type="component" value="Unassembled WGS sequence"/>
</dbReference>
<organism evidence="2 3">
    <name type="scientific">Ophiocordyceps sinensis</name>
    <dbReference type="NCBI Taxonomy" id="72228"/>
    <lineage>
        <taxon>Eukaryota</taxon>
        <taxon>Fungi</taxon>
        <taxon>Dikarya</taxon>
        <taxon>Ascomycota</taxon>
        <taxon>Pezizomycotina</taxon>
        <taxon>Sordariomycetes</taxon>
        <taxon>Hypocreomycetidae</taxon>
        <taxon>Hypocreales</taxon>
        <taxon>Ophiocordycipitaceae</taxon>
        <taxon>Ophiocordyceps</taxon>
    </lineage>
</organism>
<name>A0A8H4LYN3_9HYPO</name>
<accession>A0A8H4LYN3</accession>
<evidence type="ECO:0000313" key="3">
    <source>
        <dbReference type="Proteomes" id="UP000557566"/>
    </source>
</evidence>
<feature type="compositionally biased region" description="Low complexity" evidence="1">
    <location>
        <begin position="40"/>
        <end position="50"/>
    </location>
</feature>
<dbReference type="OrthoDB" id="4927521at2759"/>
<reference evidence="2 3" key="1">
    <citation type="journal article" date="2020" name="Genome Biol. Evol.">
        <title>A new high-quality draft genome assembly of the Chinese cordyceps Ophiocordyceps sinensis.</title>
        <authorList>
            <person name="Shu R."/>
            <person name="Zhang J."/>
            <person name="Meng Q."/>
            <person name="Zhang H."/>
            <person name="Zhou G."/>
            <person name="Li M."/>
            <person name="Wu P."/>
            <person name="Zhao Y."/>
            <person name="Chen C."/>
            <person name="Qin Q."/>
        </authorList>
    </citation>
    <scope>NUCLEOTIDE SEQUENCE [LARGE SCALE GENOMIC DNA]</scope>
    <source>
        <strain evidence="2 3">IOZ07</strain>
    </source>
</reference>
<feature type="region of interest" description="Disordered" evidence="1">
    <location>
        <begin position="1"/>
        <end position="96"/>
    </location>
</feature>
<feature type="region of interest" description="Disordered" evidence="1">
    <location>
        <begin position="287"/>
        <end position="320"/>
    </location>
</feature>
<evidence type="ECO:0000256" key="1">
    <source>
        <dbReference type="SAM" id="MobiDB-lite"/>
    </source>
</evidence>
<feature type="compositionally biased region" description="Basic residues" evidence="1">
    <location>
        <begin position="51"/>
        <end position="67"/>
    </location>
</feature>
<dbReference type="EMBL" id="JAAVMX010000005">
    <property type="protein sequence ID" value="KAF4507868.1"/>
    <property type="molecule type" value="Genomic_DNA"/>
</dbReference>
<proteinExistence type="predicted"/>
<gene>
    <name evidence="2" type="ORF">G6O67_004319</name>
</gene>
<sequence>MDGRRPWPSELPAVQPTCAALVDDADPTTPHGVPPPSPAHPSESASSRWPLRQRRRYHRPHRHHPHPPRQTESLPPGCHNALGYPASASVPASQQPMESLVDKLTLEAQEEDDSAEWKASAPLAQDGVPELVQEQTGMAMDIDADQSVSAETATALPRSLEMMRMRRKSPRRDLLRATRPSDVAATSMQLIQPLEIATIHGSATAKPPSALERSLPVMALEPIVDMSLLELEADEGYCDGNDDMSWLVDAANMSGVSRTVRSNGVLKFRTSTEAALQCSMVVHKNPRMRRRRQKRLETRLKPTDTSAGSRKGPAPTTAECPDELLLSPLPYVFPVQQRAGAMLNAAALLSGAG</sequence>
<protein>
    <submittedName>
        <fullName evidence="2">Uncharacterized protein</fullName>
    </submittedName>
</protein>
<evidence type="ECO:0000313" key="2">
    <source>
        <dbReference type="EMBL" id="KAF4507868.1"/>
    </source>
</evidence>
<dbReference type="AlphaFoldDB" id="A0A8H4LYN3"/>